<dbReference type="EMBL" id="CM017614">
    <property type="protein sequence ID" value="TYI29867.1"/>
    <property type="molecule type" value="Genomic_DNA"/>
</dbReference>
<organism evidence="1 2">
    <name type="scientific">Gossypium tomentosum</name>
    <name type="common">Hawaiian cotton</name>
    <name type="synonym">Gossypium sandvicense</name>
    <dbReference type="NCBI Taxonomy" id="34277"/>
    <lineage>
        <taxon>Eukaryota</taxon>
        <taxon>Viridiplantae</taxon>
        <taxon>Streptophyta</taxon>
        <taxon>Embryophyta</taxon>
        <taxon>Tracheophyta</taxon>
        <taxon>Spermatophyta</taxon>
        <taxon>Magnoliopsida</taxon>
        <taxon>eudicotyledons</taxon>
        <taxon>Gunneridae</taxon>
        <taxon>Pentapetalae</taxon>
        <taxon>rosids</taxon>
        <taxon>malvids</taxon>
        <taxon>Malvales</taxon>
        <taxon>Malvaceae</taxon>
        <taxon>Malvoideae</taxon>
        <taxon>Gossypium</taxon>
    </lineage>
</organism>
<keyword evidence="2" id="KW-1185">Reference proteome</keyword>
<protein>
    <submittedName>
        <fullName evidence="1">Uncharacterized protein</fullName>
    </submittedName>
</protein>
<dbReference type="Proteomes" id="UP000322667">
    <property type="component" value="Chromosome A05"/>
</dbReference>
<sequence length="51" mass="6188">MKGYKFLRGCTGSTDGDFWLAFFALFYIYCRQKEKEPLVDVFRRAFIYIYI</sequence>
<proteinExistence type="predicted"/>
<dbReference type="AlphaFoldDB" id="A0A5D2QMN0"/>
<evidence type="ECO:0000313" key="1">
    <source>
        <dbReference type="EMBL" id="TYI29867.1"/>
    </source>
</evidence>
<name>A0A5D2QMN0_GOSTO</name>
<gene>
    <name evidence="1" type="ORF">ES332_A05G346800v1</name>
</gene>
<reference evidence="1 2" key="1">
    <citation type="submission" date="2019-07" db="EMBL/GenBank/DDBJ databases">
        <title>WGS assembly of Gossypium tomentosum.</title>
        <authorList>
            <person name="Chen Z.J."/>
            <person name="Sreedasyam A."/>
            <person name="Ando A."/>
            <person name="Song Q."/>
            <person name="De L."/>
            <person name="Hulse-Kemp A."/>
            <person name="Ding M."/>
            <person name="Ye W."/>
            <person name="Kirkbride R."/>
            <person name="Jenkins J."/>
            <person name="Plott C."/>
            <person name="Lovell J."/>
            <person name="Lin Y.-M."/>
            <person name="Vaughn R."/>
            <person name="Liu B."/>
            <person name="Li W."/>
            <person name="Simpson S."/>
            <person name="Scheffler B."/>
            <person name="Saski C."/>
            <person name="Grover C."/>
            <person name="Hu G."/>
            <person name="Conover J."/>
            <person name="Carlson J."/>
            <person name="Shu S."/>
            <person name="Boston L."/>
            <person name="Williams M."/>
            <person name="Peterson D."/>
            <person name="Mcgee K."/>
            <person name="Jones D."/>
            <person name="Wendel J."/>
            <person name="Stelly D."/>
            <person name="Grimwood J."/>
            <person name="Schmutz J."/>
        </authorList>
    </citation>
    <scope>NUCLEOTIDE SEQUENCE [LARGE SCALE GENOMIC DNA]</scope>
    <source>
        <strain evidence="1">7179.01</strain>
    </source>
</reference>
<evidence type="ECO:0000313" key="2">
    <source>
        <dbReference type="Proteomes" id="UP000322667"/>
    </source>
</evidence>
<accession>A0A5D2QMN0</accession>